<feature type="compositionally biased region" description="Low complexity" evidence="1">
    <location>
        <begin position="28"/>
        <end position="70"/>
    </location>
</feature>
<proteinExistence type="predicted"/>
<feature type="region of interest" description="Disordered" evidence="1">
    <location>
        <begin position="217"/>
        <end position="252"/>
    </location>
</feature>
<dbReference type="Proteomes" id="UP001159427">
    <property type="component" value="Unassembled WGS sequence"/>
</dbReference>
<sequence>MSNHNVGIRSEPMPIDVKSDNTAKDPASRSTTVSRESSFSSLELGASNSVSRESSFSSSGSGFFEGGSSNPASRTSSWRSNEDQLISSVTDQQYQRLHNARARFRKARQPPSSESSSTELFQTPPERARPLANYKRPDIHGRSCSEPEIELSPISSRRQQRLSPTSPEGLIISTPPAKGFIEYRMRSRSFNGSEHSEEERPDVKALKDFSRTYLEVPGNGMIKSRGSSPVSDQKAKNLPTDAVSENKTDELRKERNDLREELENLRRENERLQCERDAMKLERDTLLRGKEQLQAELNNRNDVIHHLQDHVTMSLVVNDPNPFPKKQQRSKSDIRRPAFYFPEEITKTNAYTCL</sequence>
<gene>
    <name evidence="2" type="ORF">PEVE_00025293</name>
</gene>
<feature type="compositionally biased region" description="Basic residues" evidence="1">
    <location>
        <begin position="98"/>
        <end position="108"/>
    </location>
</feature>
<comment type="caution">
    <text evidence="2">The sequence shown here is derived from an EMBL/GenBank/DDBJ whole genome shotgun (WGS) entry which is preliminary data.</text>
</comment>
<evidence type="ECO:0000256" key="1">
    <source>
        <dbReference type="SAM" id="MobiDB-lite"/>
    </source>
</evidence>
<dbReference type="EMBL" id="CALNXI010000034">
    <property type="protein sequence ID" value="CAH3016079.1"/>
    <property type="molecule type" value="Genomic_DNA"/>
</dbReference>
<feature type="region of interest" description="Disordered" evidence="1">
    <location>
        <begin position="1"/>
        <end position="174"/>
    </location>
</feature>
<feature type="compositionally biased region" description="Polar residues" evidence="1">
    <location>
        <begin position="71"/>
        <end position="96"/>
    </location>
</feature>
<feature type="compositionally biased region" description="Basic and acidic residues" evidence="1">
    <location>
        <begin position="135"/>
        <end position="145"/>
    </location>
</feature>
<evidence type="ECO:0000313" key="3">
    <source>
        <dbReference type="Proteomes" id="UP001159427"/>
    </source>
</evidence>
<evidence type="ECO:0000313" key="2">
    <source>
        <dbReference type="EMBL" id="CAH3016079.1"/>
    </source>
</evidence>
<feature type="compositionally biased region" description="Polar residues" evidence="1">
    <location>
        <begin position="110"/>
        <end position="121"/>
    </location>
</feature>
<reference evidence="2 3" key="1">
    <citation type="submission" date="2022-05" db="EMBL/GenBank/DDBJ databases">
        <authorList>
            <consortium name="Genoscope - CEA"/>
            <person name="William W."/>
        </authorList>
    </citation>
    <scope>NUCLEOTIDE SEQUENCE [LARGE SCALE GENOMIC DNA]</scope>
</reference>
<feature type="compositionally biased region" description="Basic and acidic residues" evidence="1">
    <location>
        <begin position="17"/>
        <end position="27"/>
    </location>
</feature>
<feature type="compositionally biased region" description="Low complexity" evidence="1">
    <location>
        <begin position="146"/>
        <end position="156"/>
    </location>
</feature>
<organism evidence="2 3">
    <name type="scientific">Porites evermanni</name>
    <dbReference type="NCBI Taxonomy" id="104178"/>
    <lineage>
        <taxon>Eukaryota</taxon>
        <taxon>Metazoa</taxon>
        <taxon>Cnidaria</taxon>
        <taxon>Anthozoa</taxon>
        <taxon>Hexacorallia</taxon>
        <taxon>Scleractinia</taxon>
        <taxon>Fungiina</taxon>
        <taxon>Poritidae</taxon>
        <taxon>Porites</taxon>
    </lineage>
</organism>
<name>A0ABN8LKD9_9CNID</name>
<protein>
    <submittedName>
        <fullName evidence="2">Uncharacterized protein</fullName>
    </submittedName>
</protein>
<accession>A0ABN8LKD9</accession>
<keyword evidence="3" id="KW-1185">Reference proteome</keyword>